<feature type="domain" description="Flagellar assembly protein FliH/Type III secretion system HrpE" evidence="7">
    <location>
        <begin position="72"/>
        <end position="204"/>
    </location>
</feature>
<keyword evidence="6" id="KW-1006">Bacterial flagellum protein export</keyword>
<dbReference type="PANTHER" id="PTHR34982:SF1">
    <property type="entry name" value="FLAGELLAR ASSEMBLY PROTEIN FLIH"/>
    <property type="match status" value="1"/>
</dbReference>
<evidence type="ECO:0000256" key="2">
    <source>
        <dbReference type="ARBA" id="ARBA00006602"/>
    </source>
</evidence>
<dbReference type="GO" id="GO:0015031">
    <property type="term" value="P:protein transport"/>
    <property type="evidence" value="ECO:0007669"/>
    <property type="project" value="UniProtKB-KW"/>
</dbReference>
<reference evidence="8" key="1">
    <citation type="submission" date="2024-02" db="EMBL/GenBank/DDBJ databases">
        <title>Tomenella chthoni gen. nov. sp. nov., a member of the family Jonesiaceae isolated from bat guano.</title>
        <authorList>
            <person name="Miller S.L."/>
            <person name="King J."/>
            <person name="Sankaranarayanan K."/>
            <person name="Lawson P.A."/>
        </authorList>
    </citation>
    <scope>NUCLEOTIDE SEQUENCE</scope>
    <source>
        <strain evidence="8">BS-20</strain>
    </source>
</reference>
<dbReference type="Pfam" id="PF02108">
    <property type="entry name" value="FliH"/>
    <property type="match status" value="1"/>
</dbReference>
<accession>A0AAU7DXB4</accession>
<dbReference type="GO" id="GO:0005829">
    <property type="term" value="C:cytosol"/>
    <property type="evidence" value="ECO:0007669"/>
    <property type="project" value="TreeGrafter"/>
</dbReference>
<dbReference type="AlphaFoldDB" id="A0AAU7DXB4"/>
<comment type="similarity">
    <text evidence="2">Belongs to the FliH family.</text>
</comment>
<dbReference type="PANTHER" id="PTHR34982">
    <property type="entry name" value="YOP PROTEINS TRANSLOCATION PROTEIN L"/>
    <property type="match status" value="1"/>
</dbReference>
<evidence type="ECO:0000256" key="3">
    <source>
        <dbReference type="ARBA" id="ARBA00022448"/>
    </source>
</evidence>
<comment type="function">
    <text evidence="1">Needed for flagellar regrowth and assembly.</text>
</comment>
<dbReference type="EMBL" id="CP146203">
    <property type="protein sequence ID" value="XBH22136.1"/>
    <property type="molecule type" value="Genomic_DNA"/>
</dbReference>
<evidence type="ECO:0000259" key="7">
    <source>
        <dbReference type="Pfam" id="PF02108"/>
    </source>
</evidence>
<evidence type="ECO:0000256" key="6">
    <source>
        <dbReference type="ARBA" id="ARBA00023225"/>
    </source>
</evidence>
<name>A0AAU7DXB4_9MICO</name>
<dbReference type="InterPro" id="IPR018035">
    <property type="entry name" value="Flagellar_FliH/T3SS_HrpE"/>
</dbReference>
<proteinExistence type="inferred from homology"/>
<keyword evidence="4" id="KW-1005">Bacterial flagellum biogenesis</keyword>
<evidence type="ECO:0000256" key="4">
    <source>
        <dbReference type="ARBA" id="ARBA00022795"/>
    </source>
</evidence>
<dbReference type="GO" id="GO:0044781">
    <property type="term" value="P:bacterial-type flagellum organization"/>
    <property type="evidence" value="ECO:0007669"/>
    <property type="project" value="UniProtKB-KW"/>
</dbReference>
<keyword evidence="3" id="KW-0813">Transport</keyword>
<gene>
    <name evidence="8" type="ORF">V5R04_02600</name>
</gene>
<dbReference type="InterPro" id="IPR051472">
    <property type="entry name" value="T3SS_Stator/FliH"/>
</dbReference>
<evidence type="ECO:0000256" key="1">
    <source>
        <dbReference type="ARBA" id="ARBA00003041"/>
    </source>
</evidence>
<sequence>MSTFPKAFAALPFKVLADERVSAAQDEARALGFSAGYAAGARVAAQELDQQRADLMHEHLQRQAQDREYLNQAIASFAQAAEAARSRELPMLDEARSTLCTLALELARAVVGTTDRQDSSVAGVSSGALGALLRAVAASGQTAALSIAMAPEQAQQINQHWDQVVTVLGDAVVSVVPDASIHAGGAVATYPNGHVDATLETAFSRAKLALENALQLAHLQPAVAP</sequence>
<protein>
    <submittedName>
        <fullName evidence="8">FliH/SctL family protein</fullName>
    </submittedName>
</protein>
<evidence type="ECO:0000313" key="8">
    <source>
        <dbReference type="EMBL" id="XBH22136.1"/>
    </source>
</evidence>
<keyword evidence="5" id="KW-0653">Protein transport</keyword>
<evidence type="ECO:0000256" key="5">
    <source>
        <dbReference type="ARBA" id="ARBA00022927"/>
    </source>
</evidence>
<organism evidence="8">
    <name type="scientific">Jonesiaceae bacterium BS-20</name>
    <dbReference type="NCBI Taxonomy" id="3120821"/>
    <lineage>
        <taxon>Bacteria</taxon>
        <taxon>Bacillati</taxon>
        <taxon>Actinomycetota</taxon>
        <taxon>Actinomycetes</taxon>
        <taxon>Micrococcales</taxon>
        <taxon>Jonesiaceae</taxon>
    </lineage>
</organism>